<evidence type="ECO:0000256" key="1">
    <source>
        <dbReference type="SAM" id="MobiDB-lite"/>
    </source>
</evidence>
<accession>A0A834R8D9</accession>
<reference evidence="4" key="3">
    <citation type="submission" date="2022-06" db="UniProtKB">
        <authorList>
            <consortium name="EnsemblMetazoa"/>
        </authorList>
    </citation>
    <scope>IDENTIFICATION</scope>
</reference>
<organism evidence="3">
    <name type="scientific">Sarcoptes scabiei</name>
    <name type="common">Itch mite</name>
    <name type="synonym">Acarus scabiei</name>
    <dbReference type="NCBI Taxonomy" id="52283"/>
    <lineage>
        <taxon>Eukaryota</taxon>
        <taxon>Metazoa</taxon>
        <taxon>Ecdysozoa</taxon>
        <taxon>Arthropoda</taxon>
        <taxon>Chelicerata</taxon>
        <taxon>Arachnida</taxon>
        <taxon>Acari</taxon>
        <taxon>Acariformes</taxon>
        <taxon>Sarcoptiformes</taxon>
        <taxon>Astigmata</taxon>
        <taxon>Psoroptidia</taxon>
        <taxon>Sarcoptoidea</taxon>
        <taxon>Sarcoptidae</taxon>
        <taxon>Sarcoptinae</taxon>
        <taxon>Sarcoptes</taxon>
    </lineage>
</organism>
<keyword evidence="2" id="KW-0812">Transmembrane</keyword>
<dbReference type="EMBL" id="WVUK01000058">
    <property type="protein sequence ID" value="KAF7491966.1"/>
    <property type="molecule type" value="Genomic_DNA"/>
</dbReference>
<dbReference type="Proteomes" id="UP000070412">
    <property type="component" value="Unassembled WGS sequence"/>
</dbReference>
<dbReference type="OrthoDB" id="10679730at2759"/>
<feature type="compositionally biased region" description="Basic and acidic residues" evidence="1">
    <location>
        <begin position="599"/>
        <end position="624"/>
    </location>
</feature>
<sequence>MKKNMSNQNENNIVFGDDNLEQIQWNHRNRSRWKFSILLQNFKSINLIVITTIVIVIIVNNQIDSIEAVGGRGVAISSKGTRGSIGAKPVDANEDSGTLTVILVVILPVAQMFVVLVLIITIRIVFRCLSEHYNRSKYFRLFCLCCCCFWIVRFYRFCCERKQQNHHHRRKQSSTKRDCSKFSKIKLKSCEKRIVPIENNIEKSNLSIGDGKNDHHHHYLHQQQQQQKNLMRKSSNNKTNKTIDDGDEDHNGNVNYNNRKRARNNQDCLIGVGCVGGVKKCDDSMIAMRMINPHRFDCYPLNLKQTSNSLLLTKKMRPNFDRNRNPILKSRSSAPTIELHNLHQHCSPQSFSSSFRPRSSLITSIDCDHNDQNDQSRFVSLNESQSLTNLFSYEVLRASSNTVNQLPSKRIRDHQCQYLREQLKSVPYEIRDIDPNDNHRISSATKSFEQTKKFDKNLDKNLKIFSRLGPSDNFDRNCSISIDDCDCDDSDPNLTAQSNQKRSVLKMNDCDDVGVGVGVDDCTSVMMENFDDSFESRNHHHSELNPLGDCYVTNRSVALSLPFRFESNQTMNQKKSTSNCSFSSNVSVSFQKLKHLDEPIDLQHSDSRSSTDRNESNLRLDRKPNSYVSC</sequence>
<feature type="region of interest" description="Disordered" evidence="1">
    <location>
        <begin position="212"/>
        <end position="259"/>
    </location>
</feature>
<evidence type="ECO:0000256" key="2">
    <source>
        <dbReference type="SAM" id="Phobius"/>
    </source>
</evidence>
<feature type="transmembrane region" description="Helical" evidence="2">
    <location>
        <begin position="99"/>
        <end position="126"/>
    </location>
</feature>
<feature type="transmembrane region" description="Helical" evidence="2">
    <location>
        <begin position="138"/>
        <end position="155"/>
    </location>
</feature>
<feature type="region of interest" description="Disordered" evidence="1">
    <location>
        <begin position="599"/>
        <end position="630"/>
    </location>
</feature>
<evidence type="ECO:0000313" key="5">
    <source>
        <dbReference type="Proteomes" id="UP000070412"/>
    </source>
</evidence>
<reference evidence="3" key="2">
    <citation type="submission" date="2020-01" db="EMBL/GenBank/DDBJ databases">
        <authorList>
            <person name="Korhonen P.K.K."/>
            <person name="Guangxu M.G."/>
            <person name="Wang T.W."/>
            <person name="Stroehlein A.J.S."/>
            <person name="Young N.D."/>
            <person name="Ang C.-S.A."/>
            <person name="Fernando D.W.F."/>
            <person name="Lu H.L."/>
            <person name="Taylor S.T."/>
            <person name="Ehtesham M.E.M."/>
            <person name="Najaraj S.H.N."/>
            <person name="Harsha G.H.G."/>
            <person name="Madugundu A.M."/>
            <person name="Renuse S.R."/>
            <person name="Holt D.H."/>
            <person name="Pandey A.P."/>
            <person name="Papenfuss A.P."/>
            <person name="Gasser R.B.G."/>
            <person name="Fischer K.F."/>
        </authorList>
    </citation>
    <scope>NUCLEOTIDE SEQUENCE</scope>
    <source>
        <strain evidence="3">SSS_KF_BRIS2020</strain>
    </source>
</reference>
<evidence type="ECO:0000313" key="4">
    <source>
        <dbReference type="EnsemblMetazoa" id="KAF7491966.1"/>
    </source>
</evidence>
<dbReference type="AlphaFoldDB" id="A0A834R8D9"/>
<keyword evidence="2" id="KW-0472">Membrane</keyword>
<feature type="transmembrane region" description="Helical" evidence="2">
    <location>
        <begin position="37"/>
        <end position="59"/>
    </location>
</feature>
<reference evidence="5" key="1">
    <citation type="journal article" date="2020" name="PLoS Negl. Trop. Dis.">
        <title>High-quality nuclear genome for Sarcoptes scabiei-A critical resource for a neglected parasite.</title>
        <authorList>
            <person name="Korhonen P.K."/>
            <person name="Gasser R.B."/>
            <person name="Ma G."/>
            <person name="Wang T."/>
            <person name="Stroehlein A.J."/>
            <person name="Young N.D."/>
            <person name="Ang C.S."/>
            <person name="Fernando D.D."/>
            <person name="Lu H.C."/>
            <person name="Taylor S."/>
            <person name="Reynolds S.L."/>
            <person name="Mofiz E."/>
            <person name="Najaraj S.H."/>
            <person name="Gowda H."/>
            <person name="Madugundu A."/>
            <person name="Renuse S."/>
            <person name="Holt D."/>
            <person name="Pandey A."/>
            <person name="Papenfuss A.T."/>
            <person name="Fischer K."/>
        </authorList>
    </citation>
    <scope>NUCLEOTIDE SEQUENCE [LARGE SCALE GENOMIC DNA]</scope>
</reference>
<evidence type="ECO:0000313" key="3">
    <source>
        <dbReference type="EMBL" id="KAF7491966.1"/>
    </source>
</evidence>
<keyword evidence="5" id="KW-1185">Reference proteome</keyword>
<proteinExistence type="predicted"/>
<gene>
    <name evidence="3" type="ORF">SSS_2050</name>
</gene>
<dbReference type="EnsemblMetazoa" id="SSS_2050s_mrna">
    <property type="protein sequence ID" value="KAF7491966.1"/>
    <property type="gene ID" value="SSS_2050"/>
</dbReference>
<feature type="compositionally biased region" description="Polar residues" evidence="1">
    <location>
        <begin position="228"/>
        <end position="240"/>
    </location>
</feature>
<name>A0A834R8D9_SARSC</name>
<keyword evidence="2" id="KW-1133">Transmembrane helix</keyword>
<protein>
    <submittedName>
        <fullName evidence="3 4">Uncharacterized protein</fullName>
    </submittedName>
</protein>